<dbReference type="Proteomes" id="UP001603857">
    <property type="component" value="Unassembled WGS sequence"/>
</dbReference>
<proteinExistence type="predicted"/>
<protein>
    <submittedName>
        <fullName evidence="1">Uncharacterized protein</fullName>
    </submittedName>
</protein>
<sequence length="67" mass="7432">MVVTVEGWKGKVLGISFEINGKVLAVYLPTPIVARRPPLALNAGPIAKFFHRCPNNALFMDKVLWLL</sequence>
<name>A0ABD1MMZ4_9FABA</name>
<reference evidence="1 2" key="1">
    <citation type="submission" date="2024-08" db="EMBL/GenBank/DDBJ databases">
        <title>Insights into the chromosomal genome structure of Flemingia macrophylla.</title>
        <authorList>
            <person name="Ding Y."/>
            <person name="Zhao Y."/>
            <person name="Bi W."/>
            <person name="Wu M."/>
            <person name="Zhao G."/>
            <person name="Gong Y."/>
            <person name="Li W."/>
            <person name="Zhang P."/>
        </authorList>
    </citation>
    <scope>NUCLEOTIDE SEQUENCE [LARGE SCALE GENOMIC DNA]</scope>
    <source>
        <strain evidence="1">DYQJB</strain>
        <tissue evidence="1">Leaf</tissue>
    </source>
</reference>
<dbReference type="AlphaFoldDB" id="A0ABD1MMZ4"/>
<gene>
    <name evidence="1" type="ORF">Fmac_011616</name>
</gene>
<evidence type="ECO:0000313" key="1">
    <source>
        <dbReference type="EMBL" id="KAL2337170.1"/>
    </source>
</evidence>
<keyword evidence="2" id="KW-1185">Reference proteome</keyword>
<evidence type="ECO:0000313" key="2">
    <source>
        <dbReference type="Proteomes" id="UP001603857"/>
    </source>
</evidence>
<dbReference type="EMBL" id="JBGMDY010000004">
    <property type="protein sequence ID" value="KAL2337170.1"/>
    <property type="molecule type" value="Genomic_DNA"/>
</dbReference>
<organism evidence="1 2">
    <name type="scientific">Flemingia macrophylla</name>
    <dbReference type="NCBI Taxonomy" id="520843"/>
    <lineage>
        <taxon>Eukaryota</taxon>
        <taxon>Viridiplantae</taxon>
        <taxon>Streptophyta</taxon>
        <taxon>Embryophyta</taxon>
        <taxon>Tracheophyta</taxon>
        <taxon>Spermatophyta</taxon>
        <taxon>Magnoliopsida</taxon>
        <taxon>eudicotyledons</taxon>
        <taxon>Gunneridae</taxon>
        <taxon>Pentapetalae</taxon>
        <taxon>rosids</taxon>
        <taxon>fabids</taxon>
        <taxon>Fabales</taxon>
        <taxon>Fabaceae</taxon>
        <taxon>Papilionoideae</taxon>
        <taxon>50 kb inversion clade</taxon>
        <taxon>NPAAA clade</taxon>
        <taxon>indigoferoid/millettioid clade</taxon>
        <taxon>Phaseoleae</taxon>
        <taxon>Flemingia</taxon>
    </lineage>
</organism>
<comment type="caution">
    <text evidence="1">The sequence shown here is derived from an EMBL/GenBank/DDBJ whole genome shotgun (WGS) entry which is preliminary data.</text>
</comment>
<accession>A0ABD1MMZ4</accession>